<dbReference type="EMBL" id="LFRF01000041">
    <property type="protein sequence ID" value="KND87140.1"/>
    <property type="molecule type" value="Genomic_DNA"/>
</dbReference>
<name>A0A0L0N046_TOLOC</name>
<dbReference type="STRING" id="1163406.A0A0L0N046"/>
<dbReference type="GO" id="GO:0000030">
    <property type="term" value="F:mannosyltransferase activity"/>
    <property type="evidence" value="ECO:0007669"/>
    <property type="project" value="TreeGrafter"/>
</dbReference>
<evidence type="ECO:0000256" key="2">
    <source>
        <dbReference type="ARBA" id="ARBA00022679"/>
    </source>
</evidence>
<dbReference type="InterPro" id="IPR029044">
    <property type="entry name" value="Nucleotide-diphossugar_trans"/>
</dbReference>
<keyword evidence="4" id="KW-1185">Reference proteome</keyword>
<accession>A0A0L0N046</accession>
<dbReference type="Proteomes" id="UP000036947">
    <property type="component" value="Unassembled WGS sequence"/>
</dbReference>
<evidence type="ECO:0000313" key="3">
    <source>
        <dbReference type="EMBL" id="KND87140.1"/>
    </source>
</evidence>
<protein>
    <submittedName>
        <fullName evidence="3">Inositol phosphoceramide mannosyltransferase 3</fullName>
    </submittedName>
</protein>
<dbReference type="PANTHER" id="PTHR32385">
    <property type="entry name" value="MANNOSYL PHOSPHORYLINOSITOL CERAMIDE SYNTHASE"/>
    <property type="match status" value="1"/>
</dbReference>
<evidence type="ECO:0000256" key="1">
    <source>
        <dbReference type="ARBA" id="ARBA00009003"/>
    </source>
</evidence>
<comment type="similarity">
    <text evidence="1">Belongs to the glycosyltransferase 32 family.</text>
</comment>
<dbReference type="Pfam" id="PF04488">
    <property type="entry name" value="Gly_transf_sug"/>
    <property type="match status" value="1"/>
</dbReference>
<sequence length="213" mass="24125">MDIIKGCASTALDPLNDSQPNVDSVIPNIAHQVWKTAGVRTYSPDVKESHKSWKVKLWTDDDVLQVVKYKYAWLLLKYEGYPQNIQRADVDRLVVLHAQWGIYADLDVYPSSAVKIQCLQRLGLQAIFAPMAGTLSLSNHFFMVERGSSFFQSTLFKAKRRGGAASKRIFLPYLQMNWSTGPMMVTSAILKYAWLYSTLCHDGVSWTRATQGR</sequence>
<organism evidence="3 4">
    <name type="scientific">Tolypocladium ophioglossoides (strain CBS 100239)</name>
    <name type="common">Snaketongue truffleclub</name>
    <name type="synonym">Elaphocordyceps ophioglossoides</name>
    <dbReference type="NCBI Taxonomy" id="1163406"/>
    <lineage>
        <taxon>Eukaryota</taxon>
        <taxon>Fungi</taxon>
        <taxon>Dikarya</taxon>
        <taxon>Ascomycota</taxon>
        <taxon>Pezizomycotina</taxon>
        <taxon>Sordariomycetes</taxon>
        <taxon>Hypocreomycetidae</taxon>
        <taxon>Hypocreales</taxon>
        <taxon>Ophiocordycipitaceae</taxon>
        <taxon>Tolypocladium</taxon>
    </lineage>
</organism>
<keyword evidence="3" id="KW-0328">Glycosyltransferase</keyword>
<keyword evidence="2 3" id="KW-0808">Transferase</keyword>
<dbReference type="GO" id="GO:0051999">
    <property type="term" value="P:mannosyl-inositol phosphorylceramide biosynthetic process"/>
    <property type="evidence" value="ECO:0007669"/>
    <property type="project" value="TreeGrafter"/>
</dbReference>
<evidence type="ECO:0000313" key="4">
    <source>
        <dbReference type="Proteomes" id="UP000036947"/>
    </source>
</evidence>
<dbReference type="InterPro" id="IPR007577">
    <property type="entry name" value="GlycoTrfase_DXD_sugar-bd_CS"/>
</dbReference>
<reference evidence="3 4" key="1">
    <citation type="journal article" date="2015" name="BMC Genomics">
        <title>The genome of the truffle-parasite Tolypocladium ophioglossoides and the evolution of antifungal peptaibiotics.</title>
        <authorList>
            <person name="Quandt C.A."/>
            <person name="Bushley K.E."/>
            <person name="Spatafora J.W."/>
        </authorList>
    </citation>
    <scope>NUCLEOTIDE SEQUENCE [LARGE SCALE GENOMIC DNA]</scope>
    <source>
        <strain evidence="3 4">CBS 100239</strain>
    </source>
</reference>
<dbReference type="Gene3D" id="3.90.550.20">
    <property type="match status" value="1"/>
</dbReference>
<dbReference type="GO" id="GO:0016020">
    <property type="term" value="C:membrane"/>
    <property type="evidence" value="ECO:0007669"/>
    <property type="project" value="GOC"/>
</dbReference>
<gene>
    <name evidence="3" type="ORF">TOPH_08233</name>
</gene>
<dbReference type="AlphaFoldDB" id="A0A0L0N046"/>
<proteinExistence type="inferred from homology"/>
<dbReference type="PANTHER" id="PTHR32385:SF15">
    <property type="entry name" value="INOSITOL PHOSPHOCERAMIDE MANNOSYLTRANSFERASE 1"/>
    <property type="match status" value="1"/>
</dbReference>
<dbReference type="OrthoDB" id="409543at2759"/>
<dbReference type="InterPro" id="IPR051706">
    <property type="entry name" value="Glycosyltransferase_domain"/>
</dbReference>
<dbReference type="SUPFAM" id="SSF53448">
    <property type="entry name" value="Nucleotide-diphospho-sugar transferases"/>
    <property type="match status" value="1"/>
</dbReference>
<comment type="caution">
    <text evidence="3">The sequence shown here is derived from an EMBL/GenBank/DDBJ whole genome shotgun (WGS) entry which is preliminary data.</text>
</comment>